<sequence length="404" mass="43876">MKEVFSGVRIIELAQFVFVPAAGALLADHGAEVIHVETVGSGDPYRSLKIGDGRETGSANLSLEQNNRGKKSIAIDLKTAAGREVLLRLIDTADVFLTSLRPKAIKALRLTPEDLQGRNPKLIYVRGNGFGFKGAEVDKAGYDATAFWARGGFAHALRPKGMIEPLKPRPALGDHLGGVSVAYGIAGALFKRAMTGEAAVVDVSLLSTAVWALSADVVVSQTQSPEQHAHVGNPTRAPLRYPYRTADDRFIQLMFLDPDRYWPALCHNIGRADLLQDSRFATDPARADNGADLIEEIQATIGSRDWLEWKPVFDAWDAPWELVRTIHEVAVDPQVEANGLLFDVAVQDGSRVRLAAGPVGFDGRYAPATPVRAPLLGEHTDELLLDAGFSREEIGDMSLRCVVR</sequence>
<evidence type="ECO:0000313" key="3">
    <source>
        <dbReference type="Proteomes" id="UP000024329"/>
    </source>
</evidence>
<evidence type="ECO:0000313" key="2">
    <source>
        <dbReference type="EMBL" id="EZP66565.1"/>
    </source>
</evidence>
<geneLocation type="plasmid" evidence="1 4">
    <name>pSA1</name>
</geneLocation>
<dbReference type="InterPro" id="IPR023606">
    <property type="entry name" value="CoA-Trfase_III_dom_1_sf"/>
</dbReference>
<dbReference type="KEGG" id="nre:BES08_20340"/>
<dbReference type="SUPFAM" id="SSF89796">
    <property type="entry name" value="CoA-transferase family III (CaiB/BaiF)"/>
    <property type="match status" value="1"/>
</dbReference>
<dbReference type="eggNOG" id="COG1804">
    <property type="taxonomic scope" value="Bacteria"/>
</dbReference>
<proteinExistence type="predicted"/>
<dbReference type="GO" id="GO:0003824">
    <property type="term" value="F:catalytic activity"/>
    <property type="evidence" value="ECO:0007669"/>
    <property type="project" value="InterPro"/>
</dbReference>
<dbReference type="Proteomes" id="UP000094626">
    <property type="component" value="Plasmid pSA1"/>
</dbReference>
<dbReference type="PANTHER" id="PTHR48228:SF2">
    <property type="entry name" value="E-CINNAMOYL-COA:R-PHENYLLACTATE COA TRANSFERASE LARGE SUBUNIT"/>
    <property type="match status" value="1"/>
</dbReference>
<dbReference type="InterPro" id="IPR050509">
    <property type="entry name" value="CoA-transferase_III"/>
</dbReference>
<dbReference type="OrthoDB" id="5720311at2"/>
<keyword evidence="4" id="KW-1185">Reference proteome</keyword>
<protein>
    <submittedName>
        <fullName evidence="1 2">Carnitine dehydratase</fullName>
    </submittedName>
</protein>
<dbReference type="RefSeq" id="WP_036531190.1">
    <property type="nucleotide sequence ID" value="NZ_CP017076.1"/>
</dbReference>
<keyword evidence="1" id="KW-0614">Plasmid</keyword>
<reference evidence="2 3" key="1">
    <citation type="submission" date="2014-03" db="EMBL/GenBank/DDBJ databases">
        <title>Whole genome sequence of Novosphingobium resinovorum KF1.</title>
        <authorList>
            <person name="Gan H.M."/>
            <person name="Gan H.Y."/>
            <person name="Chew T.H."/>
            <person name="Savka M.A."/>
        </authorList>
    </citation>
    <scope>NUCLEOTIDE SEQUENCE [LARGE SCALE GENOMIC DNA]</scope>
    <source>
        <strain evidence="2 3">KF1</strain>
    </source>
</reference>
<dbReference type="InterPro" id="IPR003673">
    <property type="entry name" value="CoA-Trfase_fam_III"/>
</dbReference>
<organism evidence="2 3">
    <name type="scientific">Novosphingobium resinovorum</name>
    <dbReference type="NCBI Taxonomy" id="158500"/>
    <lineage>
        <taxon>Bacteria</taxon>
        <taxon>Pseudomonadati</taxon>
        <taxon>Pseudomonadota</taxon>
        <taxon>Alphaproteobacteria</taxon>
        <taxon>Sphingomonadales</taxon>
        <taxon>Sphingomonadaceae</taxon>
        <taxon>Novosphingobium</taxon>
    </lineage>
</organism>
<dbReference type="Pfam" id="PF02515">
    <property type="entry name" value="CoA_transf_3"/>
    <property type="match status" value="1"/>
</dbReference>
<dbReference type="PANTHER" id="PTHR48228">
    <property type="entry name" value="SUCCINYL-COA--D-CITRAMALATE COA-TRANSFERASE"/>
    <property type="match status" value="1"/>
</dbReference>
<dbReference type="Gene3D" id="3.30.1540.10">
    <property type="entry name" value="formyl-coa transferase, domain 3"/>
    <property type="match status" value="1"/>
</dbReference>
<dbReference type="AlphaFoldDB" id="A0A031J1F8"/>
<dbReference type="Gene3D" id="3.40.50.10540">
    <property type="entry name" value="Crotonobetainyl-coa:carnitine coa-transferase, domain 1"/>
    <property type="match status" value="1"/>
</dbReference>
<dbReference type="Proteomes" id="UP000024329">
    <property type="component" value="Unassembled WGS sequence"/>
</dbReference>
<dbReference type="PATRIC" id="fig|158500.4.peg.5825"/>
<accession>A0A031J1F8</accession>
<dbReference type="EMBL" id="JFYZ01000097">
    <property type="protein sequence ID" value="EZP66565.1"/>
    <property type="molecule type" value="Genomic_DNA"/>
</dbReference>
<gene>
    <name evidence="1" type="ORF">BES08_20340</name>
    <name evidence="2" type="ORF">BV97_05751</name>
</gene>
<dbReference type="InterPro" id="IPR044855">
    <property type="entry name" value="CoA-Trfase_III_dom3_sf"/>
</dbReference>
<name>A0A031J1F8_9SPHN</name>
<evidence type="ECO:0000313" key="4">
    <source>
        <dbReference type="Proteomes" id="UP000094626"/>
    </source>
</evidence>
<reference evidence="1" key="2">
    <citation type="submission" date="2016-08" db="EMBL/GenBank/DDBJ databases">
        <authorList>
            <person name="Seilhamer J.J."/>
        </authorList>
    </citation>
    <scope>NUCLEOTIDE SEQUENCE [LARGE SCALE GENOMIC DNA]</scope>
    <source>
        <strain evidence="1">SA1</strain>
        <plasmid evidence="1">pSA1</plasmid>
    </source>
</reference>
<evidence type="ECO:0000313" key="1">
    <source>
        <dbReference type="EMBL" id="AOR79222.1"/>
    </source>
</evidence>
<dbReference type="EMBL" id="CP017076">
    <property type="protein sequence ID" value="AOR79222.1"/>
    <property type="molecule type" value="Genomic_DNA"/>
</dbReference>
<reference evidence="4" key="3">
    <citation type="journal article" date="2017" name="J. Biotechnol.">
        <title>Complete genome sequence of Novosphingobium resinovorum SA1, a versatile xenobiotic-degrading bacterium capable of utilizing sulfanilic acid.</title>
        <authorList>
            <person name="Hegedus B."/>
            <person name="Kos P.B."/>
            <person name="Balint B."/>
            <person name="Maroti G."/>
            <person name="Gan H.M."/>
            <person name="Perei K."/>
            <person name="Rakhely G."/>
        </authorList>
    </citation>
    <scope>NUCLEOTIDE SEQUENCE [LARGE SCALE GENOMIC DNA]</scope>
    <source>
        <strain evidence="4">SA1</strain>
    </source>
</reference>